<name>A0A9W6YTQ8_AMBMO</name>
<evidence type="ECO:0000313" key="3">
    <source>
        <dbReference type="Proteomes" id="UP001165063"/>
    </source>
</evidence>
<accession>A0A9W6YTQ8</accession>
<evidence type="ECO:0000313" key="2">
    <source>
        <dbReference type="EMBL" id="GMG21497.1"/>
    </source>
</evidence>
<comment type="caution">
    <text evidence="2">The sequence shown here is derived from an EMBL/GenBank/DDBJ whole genome shotgun (WGS) entry which is preliminary data.</text>
</comment>
<feature type="compositionally biased region" description="Polar residues" evidence="1">
    <location>
        <begin position="491"/>
        <end position="501"/>
    </location>
</feature>
<dbReference type="AlphaFoldDB" id="A0A9W6YTQ8"/>
<sequence length="609" mass="69353">MLRHANKKQLSNQVNRTSKALSIGSIEALLRDANAHLTSGARPFSVLSATEFVSLSVQGKPIPKSKLSKQHQHSKQNHNHNINEKSPSSLGGEVEDNQNDRPIFNPKIDWKITQFESVLKEACHHLSLPADLHQTPVLRIATILHTELDRYHRDREGYVASNGSYHKKKKRLHISKPLRKVKNMFFSSSRFPPDTSPESATVEKIMVYLQSNLVLHDKDRKDIKELLQILYNYGVALPEGGISDIVNGYRKNLKVNLDLLNDTEYILRNSKPLSEFGSFCINVGQTIMGKHTFTKFEFDVFWKSVKFGWDKLSSQDRKEMCVPLIENDAANDSFDLFIQHMGDDADADSCASGSDIEDDLIDCFSSSTRFEDSKAKKETYDSGYQKKKYRENDWHPFGDDGRFDDAKEDEINPFVVSCAGVIKYPHSSSDDETKYPSSDDGGSSREKHNEEHNVDLKYENVKESNKKPTHSFSDKSTANSNSSSKDETRLQRSSLASKVTNETNYTPLTSIEIHSQETLLRPSTLKNCEVYNHVMDLKKEKIVFCDYKRIDPIRPDPVVQTIADRLKEKVVEYYQGRYQSTQYFKPKIVSSVLILPSQFYKNISGPDTG</sequence>
<reference evidence="2" key="1">
    <citation type="submission" date="2023-04" db="EMBL/GenBank/DDBJ databases">
        <title>Ambrosiozyma monospora NBRC 1965.</title>
        <authorList>
            <person name="Ichikawa N."/>
            <person name="Sato H."/>
            <person name="Tonouchi N."/>
        </authorList>
    </citation>
    <scope>NUCLEOTIDE SEQUENCE</scope>
    <source>
        <strain evidence="2">NBRC 1965</strain>
    </source>
</reference>
<protein>
    <submittedName>
        <fullName evidence="2">Unnamed protein product</fullName>
    </submittedName>
</protein>
<proteinExistence type="predicted"/>
<feature type="compositionally biased region" description="Low complexity" evidence="1">
    <location>
        <begin position="474"/>
        <end position="483"/>
    </location>
</feature>
<feature type="region of interest" description="Disordered" evidence="1">
    <location>
        <begin position="62"/>
        <end position="99"/>
    </location>
</feature>
<gene>
    <name evidence="2" type="ORF">Amon01_000203400</name>
</gene>
<feature type="compositionally biased region" description="Basic and acidic residues" evidence="1">
    <location>
        <begin position="442"/>
        <end position="466"/>
    </location>
</feature>
<keyword evidence="3" id="KW-1185">Reference proteome</keyword>
<dbReference type="Proteomes" id="UP001165063">
    <property type="component" value="Unassembled WGS sequence"/>
</dbReference>
<feature type="region of interest" description="Disordered" evidence="1">
    <location>
        <begin position="426"/>
        <end position="501"/>
    </location>
</feature>
<organism evidence="2 3">
    <name type="scientific">Ambrosiozyma monospora</name>
    <name type="common">Yeast</name>
    <name type="synonym">Endomycopsis monosporus</name>
    <dbReference type="NCBI Taxonomy" id="43982"/>
    <lineage>
        <taxon>Eukaryota</taxon>
        <taxon>Fungi</taxon>
        <taxon>Dikarya</taxon>
        <taxon>Ascomycota</taxon>
        <taxon>Saccharomycotina</taxon>
        <taxon>Pichiomycetes</taxon>
        <taxon>Pichiales</taxon>
        <taxon>Pichiaceae</taxon>
        <taxon>Ambrosiozyma</taxon>
    </lineage>
</organism>
<dbReference type="EMBL" id="BSXU01000684">
    <property type="protein sequence ID" value="GMG21497.1"/>
    <property type="molecule type" value="Genomic_DNA"/>
</dbReference>
<feature type="compositionally biased region" description="Basic residues" evidence="1">
    <location>
        <begin position="66"/>
        <end position="78"/>
    </location>
</feature>
<evidence type="ECO:0000256" key="1">
    <source>
        <dbReference type="SAM" id="MobiDB-lite"/>
    </source>
</evidence>